<gene>
    <name evidence="1" type="ORF">SAMCFNEI73_pA0048</name>
</gene>
<reference evidence="1 2" key="1">
    <citation type="submission" date="2015-10" db="EMBL/GenBank/DDBJ databases">
        <title>Genomic differences between typical nodule nitrogen-fixing rhizobial strains and those coming from bean seeds.</title>
        <authorList>
            <person name="Peralta H."/>
            <person name="Aguilar-Vera A."/>
            <person name="Diaz R."/>
            <person name="Mora Y."/>
            <person name="Martinez-Batallar G."/>
            <person name="Salazar E."/>
            <person name="Vargas-Lagunas C."/>
            <person name="Encarnacion S."/>
            <person name="Girard L."/>
            <person name="Mora J."/>
        </authorList>
    </citation>
    <scope>NUCLEOTIDE SEQUENCE [LARGE SCALE GENOMIC DNA]</scope>
    <source>
        <strain evidence="1 2">CFNEI 73</strain>
        <plasmid evidence="1 2">A</plasmid>
    </source>
</reference>
<keyword evidence="2" id="KW-1185">Reference proteome</keyword>
<evidence type="ECO:0008006" key="3">
    <source>
        <dbReference type="Google" id="ProtNLM"/>
    </source>
</evidence>
<accession>A0A1L3LSG5</accession>
<evidence type="ECO:0000313" key="2">
    <source>
        <dbReference type="Proteomes" id="UP000182306"/>
    </source>
</evidence>
<keyword evidence="1" id="KW-0614">Plasmid</keyword>
<organism evidence="1 2">
    <name type="scientific">Sinorhizobium americanum</name>
    <dbReference type="NCBI Taxonomy" id="194963"/>
    <lineage>
        <taxon>Bacteria</taxon>
        <taxon>Pseudomonadati</taxon>
        <taxon>Pseudomonadota</taxon>
        <taxon>Alphaproteobacteria</taxon>
        <taxon>Hyphomicrobiales</taxon>
        <taxon>Rhizobiaceae</taxon>
        <taxon>Sinorhizobium/Ensifer group</taxon>
        <taxon>Sinorhizobium</taxon>
    </lineage>
</organism>
<dbReference type="KEGG" id="same:SAMCFNEI73_pA0048"/>
<dbReference type="AlphaFoldDB" id="A0A1L3LSG5"/>
<evidence type="ECO:0000313" key="1">
    <source>
        <dbReference type="EMBL" id="APG93025.1"/>
    </source>
</evidence>
<dbReference type="Proteomes" id="UP000182306">
    <property type="component" value="Plasmid A"/>
</dbReference>
<dbReference type="EMBL" id="CP013108">
    <property type="protein sequence ID" value="APG93025.1"/>
    <property type="molecule type" value="Genomic_DNA"/>
</dbReference>
<protein>
    <recommendedName>
        <fullName evidence="3">Transposase</fullName>
    </recommendedName>
</protein>
<sequence length="37" mass="4315">MKNRLDARFDLDPLEVRGKLASDLRIRNSDATIDDHF</sequence>
<proteinExistence type="predicted"/>
<geneLocation type="plasmid" evidence="1 2">
    <name>A</name>
</geneLocation>
<name>A0A1L3LSG5_9HYPH</name>